<evidence type="ECO:0000259" key="8">
    <source>
        <dbReference type="SMART" id="SM00888"/>
    </source>
</evidence>
<dbReference type="InterPro" id="IPR004542">
    <property type="entry name" value="Transl_elong_EF1B_B_arc"/>
</dbReference>
<gene>
    <name evidence="7" type="primary">ef1b</name>
    <name evidence="9" type="ORF">KM295_08965</name>
</gene>
<dbReference type="GO" id="GO:0003746">
    <property type="term" value="F:translation elongation factor activity"/>
    <property type="evidence" value="ECO:0007669"/>
    <property type="project" value="UniProtKB-UniRule"/>
</dbReference>
<dbReference type="AlphaFoldDB" id="A0A9R1CTN4"/>
<organism evidence="9 10">
    <name type="scientific">Natronomonas aquatica</name>
    <dbReference type="NCBI Taxonomy" id="2841590"/>
    <lineage>
        <taxon>Archaea</taxon>
        <taxon>Methanobacteriati</taxon>
        <taxon>Methanobacteriota</taxon>
        <taxon>Stenosarchaea group</taxon>
        <taxon>Halobacteria</taxon>
        <taxon>Halobacteriales</taxon>
        <taxon>Natronomonadaceae</taxon>
        <taxon>Natronomonas</taxon>
    </lineage>
</organism>
<evidence type="ECO:0000256" key="2">
    <source>
        <dbReference type="ARBA" id="ARBA00007411"/>
    </source>
</evidence>
<accession>A0A9R1CTN4</accession>
<protein>
    <recommendedName>
        <fullName evidence="3 7">Elongation factor 1-beta</fullName>
        <shortName evidence="7">EF-1-beta</shortName>
    </recommendedName>
    <alternativeName>
        <fullName evidence="6 7">aEF-1beta</fullName>
    </alternativeName>
</protein>
<dbReference type="RefSeq" id="WP_256029629.1">
    <property type="nucleotide sequence ID" value="NZ_JAHLKM010000010.1"/>
</dbReference>
<dbReference type="InterPro" id="IPR014038">
    <property type="entry name" value="EF1B_bsu/dsu_GNE"/>
</dbReference>
<comment type="function">
    <text evidence="1 7">Promotes the exchange of GDP for GTP in EF-1-alpha/GDP, thus allowing the regeneration of EF-1-alpha/GTP that could then be used to form the ternary complex EF-1-alpha/GTP/AAtRNA.</text>
</comment>
<evidence type="ECO:0000256" key="7">
    <source>
        <dbReference type="HAMAP-Rule" id="MF_00043"/>
    </source>
</evidence>
<evidence type="ECO:0000256" key="3">
    <source>
        <dbReference type="ARBA" id="ARBA00017600"/>
    </source>
</evidence>
<dbReference type="EMBL" id="JAHLKM010000010">
    <property type="protein sequence ID" value="MCQ4333603.1"/>
    <property type="molecule type" value="Genomic_DNA"/>
</dbReference>
<dbReference type="HAMAP" id="MF_00043">
    <property type="entry name" value="EF1_beta"/>
    <property type="match status" value="1"/>
</dbReference>
<name>A0A9R1CTN4_9EURY</name>
<evidence type="ECO:0000313" key="9">
    <source>
        <dbReference type="EMBL" id="MCQ4333603.1"/>
    </source>
</evidence>
<dbReference type="PIRSF" id="PIRSF006521">
    <property type="entry name" value="Transl_elong_EF1B_B_arc"/>
    <property type="match status" value="1"/>
</dbReference>
<evidence type="ECO:0000256" key="4">
    <source>
        <dbReference type="ARBA" id="ARBA00022768"/>
    </source>
</evidence>
<dbReference type="SMART" id="SM00888">
    <property type="entry name" value="EF1_GNE"/>
    <property type="match status" value="1"/>
</dbReference>
<dbReference type="SUPFAM" id="SSF54984">
    <property type="entry name" value="eEF-1beta-like"/>
    <property type="match status" value="1"/>
</dbReference>
<dbReference type="PANTHER" id="PTHR39647:SF1">
    <property type="entry name" value="ELONGATION FACTOR 1-BETA"/>
    <property type="match status" value="1"/>
</dbReference>
<evidence type="ECO:0000256" key="1">
    <source>
        <dbReference type="ARBA" id="ARBA00003815"/>
    </source>
</evidence>
<sequence length="88" mass="9384">MGKVAAKMKVMPQSPEIDLDDLQERLENALPEGAKISRVDREDVAFGLIALFPTVLIPDEAGGTDAVEDAFADVDGVESVSVDEVGRI</sequence>
<dbReference type="NCBIfam" id="NF001670">
    <property type="entry name" value="PRK00435.1"/>
    <property type="match status" value="1"/>
</dbReference>
<dbReference type="InterPro" id="IPR014717">
    <property type="entry name" value="Transl_elong_EF1B/ribsomal_bS6"/>
</dbReference>
<evidence type="ECO:0000313" key="10">
    <source>
        <dbReference type="Proteomes" id="UP001139494"/>
    </source>
</evidence>
<keyword evidence="5 7" id="KW-0648">Protein biosynthesis</keyword>
<proteinExistence type="inferred from homology"/>
<dbReference type="Gene3D" id="3.30.70.60">
    <property type="match status" value="1"/>
</dbReference>
<evidence type="ECO:0000256" key="5">
    <source>
        <dbReference type="ARBA" id="ARBA00022917"/>
    </source>
</evidence>
<evidence type="ECO:0000256" key="6">
    <source>
        <dbReference type="ARBA" id="ARBA00032274"/>
    </source>
</evidence>
<dbReference type="InterPro" id="IPR036219">
    <property type="entry name" value="eEF-1beta-like_sf"/>
</dbReference>
<comment type="similarity">
    <text evidence="2 7">Belongs to the EF-1-beta/EF-1-delta family.</text>
</comment>
<keyword evidence="10" id="KW-1185">Reference proteome</keyword>
<dbReference type="NCBIfam" id="TIGR00489">
    <property type="entry name" value="aEF-1_beta"/>
    <property type="match status" value="1"/>
</dbReference>
<dbReference type="Proteomes" id="UP001139494">
    <property type="component" value="Unassembled WGS sequence"/>
</dbReference>
<reference evidence="9" key="1">
    <citation type="journal article" date="2023" name="Front. Microbiol.">
        <title>Genomic-based phylogenetic and metabolic analyses of the genus Natronomonas, and description of Natronomonas aquatica sp. nov.</title>
        <authorList>
            <person name="Garcia-Roldan A."/>
            <person name="Duran-Viseras A."/>
            <person name="de la Haba R.R."/>
            <person name="Corral P."/>
            <person name="Sanchez-Porro C."/>
            <person name="Ventosa A."/>
        </authorList>
    </citation>
    <scope>NUCLEOTIDE SEQUENCE</scope>
    <source>
        <strain evidence="9">F2-12</strain>
    </source>
</reference>
<dbReference type="Pfam" id="PF00736">
    <property type="entry name" value="EF1_GNE"/>
    <property type="match status" value="1"/>
</dbReference>
<comment type="caution">
    <text evidence="9">The sequence shown here is derived from an EMBL/GenBank/DDBJ whole genome shotgun (WGS) entry which is preliminary data.</text>
</comment>
<dbReference type="CDD" id="cd00292">
    <property type="entry name" value="EF1B"/>
    <property type="match status" value="1"/>
</dbReference>
<dbReference type="PANTHER" id="PTHR39647">
    <property type="entry name" value="ELONGATION FACTOR 1-BETA"/>
    <property type="match status" value="1"/>
</dbReference>
<feature type="domain" description="Translation elongation factor EF1B beta/delta subunit guanine nucleotide exchange" evidence="8">
    <location>
        <begin position="3"/>
        <end position="88"/>
    </location>
</feature>
<keyword evidence="4 7" id="KW-0251">Elongation factor</keyword>